<dbReference type="AlphaFoldDB" id="T0SF80"/>
<evidence type="ECO:0000256" key="1">
    <source>
        <dbReference type="SAM" id="MobiDB-lite"/>
    </source>
</evidence>
<dbReference type="GeneID" id="19942250"/>
<proteinExistence type="predicted"/>
<dbReference type="STRING" id="1156394.T0SF80"/>
<keyword evidence="3" id="KW-1185">Reference proteome</keyword>
<dbReference type="InParanoid" id="T0SF80"/>
<feature type="compositionally biased region" description="Basic residues" evidence="1">
    <location>
        <begin position="320"/>
        <end position="334"/>
    </location>
</feature>
<organism evidence="2 3">
    <name type="scientific">Saprolegnia diclina (strain VS20)</name>
    <dbReference type="NCBI Taxonomy" id="1156394"/>
    <lineage>
        <taxon>Eukaryota</taxon>
        <taxon>Sar</taxon>
        <taxon>Stramenopiles</taxon>
        <taxon>Oomycota</taxon>
        <taxon>Saprolegniomycetes</taxon>
        <taxon>Saprolegniales</taxon>
        <taxon>Saprolegniaceae</taxon>
        <taxon>Saprolegnia</taxon>
    </lineage>
</organism>
<dbReference type="PANTHER" id="PTHR14898">
    <property type="entry name" value="ENHANCER OF POLYCOMB"/>
    <property type="match status" value="1"/>
</dbReference>
<dbReference type="GO" id="GO:0006357">
    <property type="term" value="P:regulation of transcription by RNA polymerase II"/>
    <property type="evidence" value="ECO:0007669"/>
    <property type="project" value="InterPro"/>
</dbReference>
<dbReference type="InterPro" id="IPR024943">
    <property type="entry name" value="Enhancer_polycomb"/>
</dbReference>
<sequence>MLNRRQSLRPRALDIHSRIRIIRSDEDIVMEEDDGAAGPQITSFQELAEMIDDQPAKPKRKKHIPIPMNATVPNYEKEVAPDFVLPTSYIKMSLNFQTPGETSSSSSTSTNAATTKTEVDLEVEDMEWLKTHPRYGELGDPRYQLSYEQFAKMLDVLEKATALINPGVVTLAEADEVFFKQLQIKTTPLNRVATDVYNYWVSKRSALKRPLLRKYWPQTPLNDTNPHLVFRPREKERYKLRKHRKNDMEGLRKLQQLRHDFDRTRHLFEMVKRREKLKRMLIDFLDETRRQSIHDMIAAVVPSMGPRHPKIPTEEDRENKHKKKKKKKDKKHRRDSIDGESTSLHGSPGSHVLKSATALEVQRLPVPTFMDPRPMDMVAEAPQETDVATVISFPSYPPSTAQLYATMFQDPPQYRSRSRYGRGGRLIMDRVPIYKSYVEFEAPPLVSAPPAPSGLAVAGVPTPTASILATLGASRQQRMEAIYSMSDSEDELVTMDTVEEDKVRTLKYTLAM</sequence>
<dbReference type="OrthoDB" id="435275at2759"/>
<dbReference type="Proteomes" id="UP000030762">
    <property type="component" value="Unassembled WGS sequence"/>
</dbReference>
<name>T0SF80_SAPDV</name>
<feature type="region of interest" description="Disordered" evidence="1">
    <location>
        <begin position="299"/>
        <end position="357"/>
    </location>
</feature>
<dbReference type="EMBL" id="JH767134">
    <property type="protein sequence ID" value="EQC41562.1"/>
    <property type="molecule type" value="Genomic_DNA"/>
</dbReference>
<dbReference type="GO" id="GO:0035267">
    <property type="term" value="C:NuA4 histone acetyltransferase complex"/>
    <property type="evidence" value="ECO:0007669"/>
    <property type="project" value="InterPro"/>
</dbReference>
<dbReference type="eggNOG" id="KOG2261">
    <property type="taxonomic scope" value="Eukaryota"/>
</dbReference>
<dbReference type="RefSeq" id="XP_008605276.1">
    <property type="nucleotide sequence ID" value="XM_008607054.1"/>
</dbReference>
<evidence type="ECO:0000313" key="3">
    <source>
        <dbReference type="Proteomes" id="UP000030762"/>
    </source>
</evidence>
<evidence type="ECO:0000313" key="2">
    <source>
        <dbReference type="EMBL" id="EQC41562.1"/>
    </source>
</evidence>
<accession>T0SF80</accession>
<gene>
    <name evidence="2" type="ORF">SDRG_01523</name>
</gene>
<dbReference type="OMA" id="YWAAKRQ"/>
<dbReference type="VEuPathDB" id="FungiDB:SDRG_01523"/>
<evidence type="ECO:0008006" key="4">
    <source>
        <dbReference type="Google" id="ProtNLM"/>
    </source>
</evidence>
<reference evidence="2 3" key="1">
    <citation type="submission" date="2012-04" db="EMBL/GenBank/DDBJ databases">
        <title>The Genome Sequence of Saprolegnia declina VS20.</title>
        <authorList>
            <consortium name="The Broad Institute Genome Sequencing Platform"/>
            <person name="Russ C."/>
            <person name="Nusbaum C."/>
            <person name="Tyler B."/>
            <person name="van West P."/>
            <person name="Dieguez-Uribeondo J."/>
            <person name="de Bruijn I."/>
            <person name="Tripathy S."/>
            <person name="Jiang R."/>
            <person name="Young S.K."/>
            <person name="Zeng Q."/>
            <person name="Gargeya S."/>
            <person name="Fitzgerald M."/>
            <person name="Haas B."/>
            <person name="Abouelleil A."/>
            <person name="Alvarado L."/>
            <person name="Arachchi H.M."/>
            <person name="Berlin A."/>
            <person name="Chapman S.B."/>
            <person name="Goldberg J."/>
            <person name="Griggs A."/>
            <person name="Gujja S."/>
            <person name="Hansen M."/>
            <person name="Howarth C."/>
            <person name="Imamovic A."/>
            <person name="Larimer J."/>
            <person name="McCowen C."/>
            <person name="Montmayeur A."/>
            <person name="Murphy C."/>
            <person name="Neiman D."/>
            <person name="Pearson M."/>
            <person name="Priest M."/>
            <person name="Roberts A."/>
            <person name="Saif S."/>
            <person name="Shea T."/>
            <person name="Sisk P."/>
            <person name="Sykes S."/>
            <person name="Wortman J."/>
            <person name="Nusbaum C."/>
            <person name="Birren B."/>
        </authorList>
    </citation>
    <scope>NUCLEOTIDE SEQUENCE [LARGE SCALE GENOMIC DNA]</scope>
    <source>
        <strain evidence="2 3">VS20</strain>
    </source>
</reference>
<protein>
    <recommendedName>
        <fullName evidence="4">Enhancer of polycomb-like protein</fullName>
    </recommendedName>
</protein>